<dbReference type="GO" id="GO:0030198">
    <property type="term" value="P:extracellular matrix organization"/>
    <property type="evidence" value="ECO:0007669"/>
    <property type="project" value="TreeGrafter"/>
</dbReference>
<evidence type="ECO:0000313" key="4">
    <source>
        <dbReference type="EMBL" id="KAG5543978.1"/>
    </source>
</evidence>
<dbReference type="PANTHER" id="PTHR10201:SF272">
    <property type="entry name" value="METALLOENDOPROTEINASE 5-MMP"/>
    <property type="match status" value="1"/>
</dbReference>
<dbReference type="GO" id="GO:0004222">
    <property type="term" value="F:metalloendopeptidase activity"/>
    <property type="evidence" value="ECO:0007669"/>
    <property type="project" value="TreeGrafter"/>
</dbReference>
<evidence type="ECO:0000313" key="5">
    <source>
        <dbReference type="Proteomes" id="UP000823749"/>
    </source>
</evidence>
<evidence type="ECO:0008006" key="6">
    <source>
        <dbReference type="Google" id="ProtNLM"/>
    </source>
</evidence>
<name>A0AAV6JVC3_9ERIC</name>
<dbReference type="Proteomes" id="UP000823749">
    <property type="component" value="Chromosome 8"/>
</dbReference>
<keyword evidence="5" id="KW-1185">Reference proteome</keyword>
<dbReference type="EMBL" id="JACTNZ010000007">
    <property type="protein sequence ID" value="KAG5540027.1"/>
    <property type="molecule type" value="Genomic_DNA"/>
</dbReference>
<dbReference type="InterPro" id="IPR036366">
    <property type="entry name" value="PGBDSf"/>
</dbReference>
<dbReference type="Proteomes" id="UP000823749">
    <property type="component" value="Chromosome 13"/>
</dbReference>
<dbReference type="EMBL" id="JACTNZ010000006">
    <property type="protein sequence ID" value="KAG5543978.1"/>
    <property type="molecule type" value="Genomic_DNA"/>
</dbReference>
<sequence>MSKANSVSALPHFFRNSSSIPPSLIPTTPDDHLRSAIKTYQLYFNLNTTGELDGPALEQIVQPRCGVADIVNSTTSMNSGKKATSSGIHIHAVNHYSFFPQHRLLHLLHSTPSSRNPTLPR</sequence>
<dbReference type="SUPFAM" id="SSF47090">
    <property type="entry name" value="PGBD-like"/>
    <property type="match status" value="1"/>
</dbReference>
<dbReference type="GO" id="GO:0030574">
    <property type="term" value="P:collagen catabolic process"/>
    <property type="evidence" value="ECO:0007669"/>
    <property type="project" value="TreeGrafter"/>
</dbReference>
<comment type="caution">
    <text evidence="4">The sequence shown here is derived from an EMBL/GenBank/DDBJ whole genome shotgun (WGS) entry which is preliminary data.</text>
</comment>
<dbReference type="Proteomes" id="UP000823749">
    <property type="component" value="Chromosome 6"/>
</dbReference>
<accession>A0AAV6JVC3</accession>
<proteinExistence type="predicted"/>
<dbReference type="Gene3D" id="1.10.101.10">
    <property type="entry name" value="PGBD-like superfamily/PGBD"/>
    <property type="match status" value="1"/>
</dbReference>
<dbReference type="PANTHER" id="PTHR10201">
    <property type="entry name" value="MATRIX METALLOPROTEINASE"/>
    <property type="match status" value="1"/>
</dbReference>
<evidence type="ECO:0000313" key="1">
    <source>
        <dbReference type="EMBL" id="KAG5514589.1"/>
    </source>
</evidence>
<gene>
    <name evidence="4" type="ORF">RHGRI_016657</name>
    <name evidence="3" type="ORF">RHGRI_020307</name>
    <name evidence="2" type="ORF">RHGRI_023952</name>
    <name evidence="1" type="ORF">RHGRI_035857</name>
</gene>
<dbReference type="EMBL" id="JACTNZ010000013">
    <property type="protein sequence ID" value="KAG5514589.1"/>
    <property type="molecule type" value="Genomic_DNA"/>
</dbReference>
<dbReference type="InterPro" id="IPR036365">
    <property type="entry name" value="PGBD-like_sf"/>
</dbReference>
<dbReference type="EMBL" id="JACTNZ010000008">
    <property type="protein sequence ID" value="KAG5536350.1"/>
    <property type="molecule type" value="Genomic_DNA"/>
</dbReference>
<evidence type="ECO:0000313" key="2">
    <source>
        <dbReference type="EMBL" id="KAG5536350.1"/>
    </source>
</evidence>
<reference evidence="4 5" key="1">
    <citation type="submission" date="2020-08" db="EMBL/GenBank/DDBJ databases">
        <title>Plant Genome Project.</title>
        <authorList>
            <person name="Zhang R.-G."/>
        </authorList>
    </citation>
    <scope>NUCLEOTIDE SEQUENCE [LARGE SCALE GENOMIC DNA]</scope>
    <source>
        <strain evidence="4">WSP0</strain>
        <tissue evidence="4">Leaf</tissue>
    </source>
</reference>
<protein>
    <recommendedName>
        <fullName evidence="6">Peptidoglycan binding-like domain-containing protein</fullName>
    </recommendedName>
</protein>
<dbReference type="Proteomes" id="UP000823749">
    <property type="component" value="Chromosome 7"/>
</dbReference>
<evidence type="ECO:0000313" key="3">
    <source>
        <dbReference type="EMBL" id="KAG5540027.1"/>
    </source>
</evidence>
<dbReference type="AlphaFoldDB" id="A0AAV6JVC3"/>
<organism evidence="4 5">
    <name type="scientific">Rhododendron griersonianum</name>
    <dbReference type="NCBI Taxonomy" id="479676"/>
    <lineage>
        <taxon>Eukaryota</taxon>
        <taxon>Viridiplantae</taxon>
        <taxon>Streptophyta</taxon>
        <taxon>Embryophyta</taxon>
        <taxon>Tracheophyta</taxon>
        <taxon>Spermatophyta</taxon>
        <taxon>Magnoliopsida</taxon>
        <taxon>eudicotyledons</taxon>
        <taxon>Gunneridae</taxon>
        <taxon>Pentapetalae</taxon>
        <taxon>asterids</taxon>
        <taxon>Ericales</taxon>
        <taxon>Ericaceae</taxon>
        <taxon>Ericoideae</taxon>
        <taxon>Rhodoreae</taxon>
        <taxon>Rhododendron</taxon>
    </lineage>
</organism>